<dbReference type="AlphaFoldDB" id="A0A419QCF0"/>
<dbReference type="SUPFAM" id="SSF50630">
    <property type="entry name" value="Acid proteases"/>
    <property type="match status" value="1"/>
</dbReference>
<dbReference type="InterPro" id="IPR001461">
    <property type="entry name" value="Aspartic_peptidase_A1"/>
</dbReference>
<dbReference type="InParanoid" id="A0A419QCF0"/>
<dbReference type="EMBL" id="NIRI02000005">
    <property type="protein sequence ID" value="KAG5455278.1"/>
    <property type="molecule type" value="Genomic_DNA"/>
</dbReference>
<reference evidence="3 4" key="1">
    <citation type="journal article" date="2018" name="Biotechnol. Adv.">
        <title>Improved genomic resources and new bioinformatic workflow for the carcinogenic parasite Clonorchis sinensis: Biotechnological implications.</title>
        <authorList>
            <person name="Wang D."/>
            <person name="Korhonen P.K."/>
            <person name="Gasser R.B."/>
            <person name="Young N.D."/>
        </authorList>
    </citation>
    <scope>NUCLEOTIDE SEQUENCE [LARGE SCALE GENOMIC DNA]</scope>
    <source>
        <strain evidence="3">Cs-k2</strain>
    </source>
</reference>
<proteinExistence type="inferred from homology"/>
<organism evidence="3 4">
    <name type="scientific">Clonorchis sinensis</name>
    <name type="common">Chinese liver fluke</name>
    <dbReference type="NCBI Taxonomy" id="79923"/>
    <lineage>
        <taxon>Eukaryota</taxon>
        <taxon>Metazoa</taxon>
        <taxon>Spiralia</taxon>
        <taxon>Lophotrochozoa</taxon>
        <taxon>Platyhelminthes</taxon>
        <taxon>Trematoda</taxon>
        <taxon>Digenea</taxon>
        <taxon>Opisthorchiida</taxon>
        <taxon>Opisthorchiata</taxon>
        <taxon>Opisthorchiidae</taxon>
        <taxon>Clonorchis</taxon>
    </lineage>
</organism>
<evidence type="ECO:0000256" key="2">
    <source>
        <dbReference type="PIRSR" id="PIRSR601461-2"/>
    </source>
</evidence>
<evidence type="ECO:0000313" key="3">
    <source>
        <dbReference type="EMBL" id="KAG5455278.1"/>
    </source>
</evidence>
<comment type="caution">
    <text evidence="3">The sequence shown here is derived from an EMBL/GenBank/DDBJ whole genome shotgun (WGS) entry which is preliminary data.</text>
</comment>
<dbReference type="STRING" id="79923.A0A419QCF0"/>
<accession>A0A419QCF0</accession>
<dbReference type="InterPro" id="IPR034164">
    <property type="entry name" value="Pepsin-like_dom"/>
</dbReference>
<keyword evidence="2" id="KW-1015">Disulfide bond</keyword>
<dbReference type="Pfam" id="PF00026">
    <property type="entry name" value="Asp"/>
    <property type="match status" value="1"/>
</dbReference>
<dbReference type="InterPro" id="IPR033121">
    <property type="entry name" value="PEPTIDASE_A1"/>
</dbReference>
<sequence>MEKANLVSLALFSLTIQAFEMNLYYRSKGPFREKRDIMYADLSVRERSGLVAHMSLGTPAQNFCVIVDTTLDVSVVISSMAEHADWNEKSKFNMALSTTYERASRLFSVRNMNTLGGRDALKLNGIPPTRVTFGVLNTLNLPLGLPVLGDGHLGLGHPEARRKLNDSNLLHVLSENRLIDYKRFTLLCVCARHRNDLEPDAQVVFGSHHKIYPEDFHMVPADVTHPGWKFEVSSLSTSRGGISSIEFYAKLDSTTWLNKASVDRTRLINTALGATVSGNVYVFDCNRMDQLPALIMSLQGADLRLIPEQYVQREETQGQTVCFSSIVADPRIRNEDMILGMAFMEHFLTMFDQQVKKVGFQERVC</sequence>
<reference evidence="3 4" key="2">
    <citation type="journal article" date="2021" name="Genomics">
        <title>High-quality reference genome for Clonorchis sinensis.</title>
        <authorList>
            <person name="Young N.D."/>
            <person name="Stroehlein A.J."/>
            <person name="Kinkar L."/>
            <person name="Wang T."/>
            <person name="Sohn W.M."/>
            <person name="Chang B.C.H."/>
            <person name="Kaur P."/>
            <person name="Weisz D."/>
            <person name="Dudchenko O."/>
            <person name="Aiden E.L."/>
            <person name="Korhonen P.K."/>
            <person name="Gasser R.B."/>
        </authorList>
    </citation>
    <scope>NUCLEOTIDE SEQUENCE [LARGE SCALE GENOMIC DNA]</scope>
    <source>
        <strain evidence="3">Cs-k2</strain>
    </source>
</reference>
<protein>
    <submittedName>
        <fullName evidence="3">Plasmepsin-2</fullName>
    </submittedName>
</protein>
<dbReference type="PROSITE" id="PS51767">
    <property type="entry name" value="PEPTIDASE_A1"/>
    <property type="match status" value="1"/>
</dbReference>
<dbReference type="Gene3D" id="2.40.70.10">
    <property type="entry name" value="Acid Proteases"/>
    <property type="match status" value="2"/>
</dbReference>
<dbReference type="CDD" id="cd05471">
    <property type="entry name" value="pepsin_like"/>
    <property type="match status" value="1"/>
</dbReference>
<keyword evidence="4" id="KW-1185">Reference proteome</keyword>
<comment type="similarity">
    <text evidence="1">Belongs to the peptidase A1 family.</text>
</comment>
<dbReference type="PANTHER" id="PTHR47966">
    <property type="entry name" value="BETA-SITE APP-CLEAVING ENZYME, ISOFORM A-RELATED"/>
    <property type="match status" value="1"/>
</dbReference>
<feature type="disulfide bond" evidence="2">
    <location>
        <begin position="285"/>
        <end position="322"/>
    </location>
</feature>
<dbReference type="GO" id="GO:0004190">
    <property type="term" value="F:aspartic-type endopeptidase activity"/>
    <property type="evidence" value="ECO:0007669"/>
    <property type="project" value="InterPro"/>
</dbReference>
<evidence type="ECO:0000313" key="4">
    <source>
        <dbReference type="Proteomes" id="UP000286415"/>
    </source>
</evidence>
<dbReference type="GO" id="GO:0006508">
    <property type="term" value="P:proteolysis"/>
    <property type="evidence" value="ECO:0007669"/>
    <property type="project" value="InterPro"/>
</dbReference>
<evidence type="ECO:0000256" key="1">
    <source>
        <dbReference type="ARBA" id="ARBA00007447"/>
    </source>
</evidence>
<dbReference type="Proteomes" id="UP000286415">
    <property type="component" value="Unassembled WGS sequence"/>
</dbReference>
<gene>
    <name evidence="3" type="ORF">CSKR_113438</name>
</gene>
<dbReference type="OrthoDB" id="10345760at2759"/>
<name>A0A419QCF0_CLOSI</name>
<dbReference type="InterPro" id="IPR021109">
    <property type="entry name" value="Peptidase_aspartic_dom_sf"/>
</dbReference>